<protein>
    <submittedName>
        <fullName evidence="1">Uncharacterized protein</fullName>
    </submittedName>
</protein>
<dbReference type="AlphaFoldDB" id="A0A4Y2MH60"/>
<accession>A0A4Y2MH60</accession>
<reference evidence="1 2" key="1">
    <citation type="journal article" date="2019" name="Sci. Rep.">
        <title>Orb-weaving spider Araneus ventricosus genome elucidates the spidroin gene catalogue.</title>
        <authorList>
            <person name="Kono N."/>
            <person name="Nakamura H."/>
            <person name="Ohtoshi R."/>
            <person name="Moran D.A.P."/>
            <person name="Shinohara A."/>
            <person name="Yoshida Y."/>
            <person name="Fujiwara M."/>
            <person name="Mori M."/>
            <person name="Tomita M."/>
            <person name="Arakawa K."/>
        </authorList>
    </citation>
    <scope>NUCLEOTIDE SEQUENCE [LARGE SCALE GENOMIC DNA]</scope>
</reference>
<dbReference type="Proteomes" id="UP000499080">
    <property type="component" value="Unassembled WGS sequence"/>
</dbReference>
<evidence type="ECO:0000313" key="2">
    <source>
        <dbReference type="Proteomes" id="UP000499080"/>
    </source>
</evidence>
<comment type="caution">
    <text evidence="1">The sequence shown here is derived from an EMBL/GenBank/DDBJ whole genome shotgun (WGS) entry which is preliminary data.</text>
</comment>
<keyword evidence="2" id="KW-1185">Reference proteome</keyword>
<gene>
    <name evidence="1" type="ORF">AVEN_146516_1</name>
</gene>
<evidence type="ECO:0000313" key="1">
    <source>
        <dbReference type="EMBL" id="GBN25804.1"/>
    </source>
</evidence>
<dbReference type="EMBL" id="BGPR01007291">
    <property type="protein sequence ID" value="GBN25804.1"/>
    <property type="molecule type" value="Genomic_DNA"/>
</dbReference>
<sequence length="111" mass="12934">MVCSFPIAQRRNHLPQPFLHKGGKIRRKWSKQLLQQNAASFINLTRSKSQPRAQYTWKATEFVLFPLSCLSVINPLKFETRPCFFRYRVIVGITVLVRLDGNEIKDALVIF</sequence>
<name>A0A4Y2MH60_ARAVE</name>
<proteinExistence type="predicted"/>
<organism evidence="1 2">
    <name type="scientific">Araneus ventricosus</name>
    <name type="common">Orbweaver spider</name>
    <name type="synonym">Epeira ventricosa</name>
    <dbReference type="NCBI Taxonomy" id="182803"/>
    <lineage>
        <taxon>Eukaryota</taxon>
        <taxon>Metazoa</taxon>
        <taxon>Ecdysozoa</taxon>
        <taxon>Arthropoda</taxon>
        <taxon>Chelicerata</taxon>
        <taxon>Arachnida</taxon>
        <taxon>Araneae</taxon>
        <taxon>Araneomorphae</taxon>
        <taxon>Entelegynae</taxon>
        <taxon>Araneoidea</taxon>
        <taxon>Araneidae</taxon>
        <taxon>Araneus</taxon>
    </lineage>
</organism>